<feature type="transmembrane region" description="Helical" evidence="1">
    <location>
        <begin position="59"/>
        <end position="78"/>
    </location>
</feature>
<keyword evidence="3" id="KW-1185">Reference proteome</keyword>
<keyword evidence="1" id="KW-0472">Membrane</keyword>
<organism evidence="2 3">
    <name type="scientific">Gregarina niphandrodes</name>
    <name type="common">Septate eugregarine</name>
    <dbReference type="NCBI Taxonomy" id="110365"/>
    <lineage>
        <taxon>Eukaryota</taxon>
        <taxon>Sar</taxon>
        <taxon>Alveolata</taxon>
        <taxon>Apicomplexa</taxon>
        <taxon>Conoidasida</taxon>
        <taxon>Gregarinasina</taxon>
        <taxon>Eugregarinorida</taxon>
        <taxon>Gregarinidae</taxon>
        <taxon>Gregarina</taxon>
    </lineage>
</organism>
<sequence length="108" mass="12364">MRDIMESHAQQCREGPYWKSLLSKYNVPHYVFGPVNQMYIDVFEPTLYSRLLVKLHTPLYAAGLCATFVLSVGFTIWLQQLLEIEAKNQMVQTPDSLHRVDTGSTSAE</sequence>
<dbReference type="GeneID" id="22915592"/>
<keyword evidence="1 2" id="KW-0812">Transmembrane</keyword>
<gene>
    <name evidence="2" type="ORF">GNI_161200</name>
</gene>
<protein>
    <submittedName>
        <fullName evidence="2">Transmembrane protein</fullName>
    </submittedName>
</protein>
<reference evidence="2" key="1">
    <citation type="submission" date="2013-12" db="EMBL/GenBank/DDBJ databases">
        <authorList>
            <person name="Omoto C.K."/>
            <person name="Sibley D."/>
            <person name="Venepally P."/>
            <person name="Hadjithomas M."/>
            <person name="Karamycheva S."/>
            <person name="Brunk B."/>
            <person name="Roos D."/>
            <person name="Caler E."/>
            <person name="Lorenzi H."/>
        </authorList>
    </citation>
    <scope>NUCLEOTIDE SEQUENCE</scope>
</reference>
<name>A0A023AYH5_GRENI</name>
<dbReference type="Proteomes" id="UP000019763">
    <property type="component" value="Unassembled WGS sequence"/>
</dbReference>
<evidence type="ECO:0000313" key="2">
    <source>
        <dbReference type="EMBL" id="EZG43722.1"/>
    </source>
</evidence>
<dbReference type="AlphaFoldDB" id="A0A023AYH5"/>
<keyword evidence="1" id="KW-1133">Transmembrane helix</keyword>
<evidence type="ECO:0000313" key="3">
    <source>
        <dbReference type="Proteomes" id="UP000019763"/>
    </source>
</evidence>
<dbReference type="VEuPathDB" id="CryptoDB:GNI_161200"/>
<dbReference type="EMBL" id="AFNH02001201">
    <property type="protein sequence ID" value="EZG43722.1"/>
    <property type="molecule type" value="Genomic_DNA"/>
</dbReference>
<evidence type="ECO:0000256" key="1">
    <source>
        <dbReference type="SAM" id="Phobius"/>
    </source>
</evidence>
<proteinExistence type="predicted"/>
<comment type="caution">
    <text evidence="2">The sequence shown here is derived from an EMBL/GenBank/DDBJ whole genome shotgun (WGS) entry which is preliminary data.</text>
</comment>
<accession>A0A023AYH5</accession>
<dbReference type="RefSeq" id="XP_011133052.1">
    <property type="nucleotide sequence ID" value="XM_011134750.1"/>
</dbReference>